<evidence type="ECO:0000313" key="2">
    <source>
        <dbReference type="Proteomes" id="UP001597509"/>
    </source>
</evidence>
<keyword evidence="2" id="KW-1185">Reference proteome</keyword>
<evidence type="ECO:0000313" key="1">
    <source>
        <dbReference type="EMBL" id="MFD2905866.1"/>
    </source>
</evidence>
<name>A0ABW5Z0K2_9SPHI</name>
<organism evidence="1 2">
    <name type="scientific">Sphingobacterium anhuiense</name>
    <dbReference type="NCBI Taxonomy" id="493780"/>
    <lineage>
        <taxon>Bacteria</taxon>
        <taxon>Pseudomonadati</taxon>
        <taxon>Bacteroidota</taxon>
        <taxon>Sphingobacteriia</taxon>
        <taxon>Sphingobacteriales</taxon>
        <taxon>Sphingobacteriaceae</taxon>
        <taxon>Sphingobacterium</taxon>
    </lineage>
</organism>
<dbReference type="RefSeq" id="WP_380922754.1">
    <property type="nucleotide sequence ID" value="NZ_JBHUPE010000007.1"/>
</dbReference>
<dbReference type="EMBL" id="JBHUPE010000007">
    <property type="protein sequence ID" value="MFD2905866.1"/>
    <property type="molecule type" value="Genomic_DNA"/>
</dbReference>
<evidence type="ECO:0008006" key="3">
    <source>
        <dbReference type="Google" id="ProtNLM"/>
    </source>
</evidence>
<comment type="caution">
    <text evidence="1">The sequence shown here is derived from an EMBL/GenBank/DDBJ whole genome shotgun (WGS) entry which is preliminary data.</text>
</comment>
<accession>A0ABW5Z0K2</accession>
<proteinExistence type="predicted"/>
<protein>
    <recommendedName>
        <fullName evidence="3">Gram-negative bacterial tonB protein</fullName>
    </recommendedName>
</protein>
<reference evidence="2" key="1">
    <citation type="journal article" date="2019" name="Int. J. Syst. Evol. Microbiol.">
        <title>The Global Catalogue of Microorganisms (GCM) 10K type strain sequencing project: providing services to taxonomists for standard genome sequencing and annotation.</title>
        <authorList>
            <consortium name="The Broad Institute Genomics Platform"/>
            <consortium name="The Broad Institute Genome Sequencing Center for Infectious Disease"/>
            <person name="Wu L."/>
            <person name="Ma J."/>
        </authorList>
    </citation>
    <scope>NUCLEOTIDE SEQUENCE [LARGE SCALE GENOMIC DNA]</scope>
    <source>
        <strain evidence="2">KCTC 22209</strain>
    </source>
</reference>
<dbReference type="Proteomes" id="UP001597509">
    <property type="component" value="Unassembled WGS sequence"/>
</dbReference>
<gene>
    <name evidence="1" type="ORF">ACFS6I_18200</name>
</gene>
<sequence>MLLLLLMQFGLPALPQARQSNSPVAPSVIKMDVSRLRALPQAKQPKSIVFSTRPTETKKKRSIRPLIIDSISPCYVLNIDPEEEEGVFTITTIPPAPNKGIKVYLQQLATTMGLPAVKPNIGLKSDSISVQFLIFQNGWIAALTSREPNTPNPGHGVILHAIKKNACVWRPALQAGSPRVYLLKMVIYYSRDENGNILSLDNLYYRPSANIEKKSKLKNSI</sequence>